<reference evidence="2 4" key="1">
    <citation type="journal article" date="2015" name="Genome Announc.">
        <title>Expanding the biotechnology potential of lactobacilli through comparative genomics of 213 strains and associated genera.</title>
        <authorList>
            <person name="Sun Z."/>
            <person name="Harris H.M."/>
            <person name="McCann A."/>
            <person name="Guo C."/>
            <person name="Argimon S."/>
            <person name="Zhang W."/>
            <person name="Yang X."/>
            <person name="Jeffery I.B."/>
            <person name="Cooney J.C."/>
            <person name="Kagawa T.F."/>
            <person name="Liu W."/>
            <person name="Song Y."/>
            <person name="Salvetti E."/>
            <person name="Wrobel A."/>
            <person name="Rasinkangas P."/>
            <person name="Parkhill J."/>
            <person name="Rea M.C."/>
            <person name="O'Sullivan O."/>
            <person name="Ritari J."/>
            <person name="Douillard F.P."/>
            <person name="Paul Ross R."/>
            <person name="Yang R."/>
            <person name="Briner A.E."/>
            <person name="Felis G.E."/>
            <person name="de Vos W.M."/>
            <person name="Barrangou R."/>
            <person name="Klaenhammer T.R."/>
            <person name="Caufield P.W."/>
            <person name="Cui Y."/>
            <person name="Zhang H."/>
            <person name="O'Toole P.W."/>
        </authorList>
    </citation>
    <scope>NUCLEOTIDE SEQUENCE [LARGE SCALE GENOMIC DNA]</scope>
    <source>
        <strain evidence="2 4">DSM 15353</strain>
    </source>
</reference>
<evidence type="ECO:0000313" key="3">
    <source>
        <dbReference type="EMBL" id="SFV41475.1"/>
    </source>
</evidence>
<dbReference type="Pfam" id="PF02566">
    <property type="entry name" value="OsmC"/>
    <property type="match status" value="1"/>
</dbReference>
<dbReference type="PATRIC" id="fig|89059.3.peg.1065"/>
<name>A0A0R2K5W2_9LACO</name>
<evidence type="ECO:0000313" key="2">
    <source>
        <dbReference type="EMBL" id="KRN84920.1"/>
    </source>
</evidence>
<dbReference type="InterPro" id="IPR015946">
    <property type="entry name" value="KH_dom-like_a/b"/>
</dbReference>
<dbReference type="Gene3D" id="3.30.300.20">
    <property type="match status" value="1"/>
</dbReference>
<organism evidence="2 4">
    <name type="scientific">Ligilactobacillus acidipiscis</name>
    <dbReference type="NCBI Taxonomy" id="89059"/>
    <lineage>
        <taxon>Bacteria</taxon>
        <taxon>Bacillati</taxon>
        <taxon>Bacillota</taxon>
        <taxon>Bacilli</taxon>
        <taxon>Lactobacillales</taxon>
        <taxon>Lactobacillaceae</taxon>
        <taxon>Ligilactobacillus</taxon>
    </lineage>
</organism>
<dbReference type="PANTHER" id="PTHR33797:SF2">
    <property type="entry name" value="ORGANIC HYDROPEROXIDE RESISTANCE PROTEIN-LIKE"/>
    <property type="match status" value="1"/>
</dbReference>
<evidence type="ECO:0000256" key="1">
    <source>
        <dbReference type="ARBA" id="ARBA00007378"/>
    </source>
</evidence>
<dbReference type="KEGG" id="laca:LAC1533_2052"/>
<dbReference type="NCBIfam" id="TIGR03561">
    <property type="entry name" value="organ_hyd_perox"/>
    <property type="match status" value="1"/>
</dbReference>
<reference evidence="3" key="3">
    <citation type="submission" date="2016-11" db="EMBL/GenBank/DDBJ databases">
        <authorList>
            <person name="Jaros S."/>
            <person name="Januszkiewicz K."/>
            <person name="Wedrychowicz H."/>
        </authorList>
    </citation>
    <scope>NUCLEOTIDE SEQUENCE [LARGE SCALE GENOMIC DNA]</scope>
    <source>
        <strain evidence="3">ACA-DC 1533</strain>
    </source>
</reference>
<dbReference type="EMBL" id="LT630287">
    <property type="protein sequence ID" value="SFV41475.1"/>
    <property type="molecule type" value="Genomic_DNA"/>
</dbReference>
<dbReference type="GO" id="GO:0006979">
    <property type="term" value="P:response to oxidative stress"/>
    <property type="evidence" value="ECO:0007669"/>
    <property type="project" value="InterPro"/>
</dbReference>
<proteinExistence type="inferred from homology"/>
<dbReference type="STRING" id="89059.LAC1533_2052"/>
<dbReference type="RefSeq" id="WP_010497514.1">
    <property type="nucleotide sequence ID" value="NZ_CP173417.1"/>
</dbReference>
<evidence type="ECO:0000313" key="4">
    <source>
        <dbReference type="Proteomes" id="UP000051491"/>
    </source>
</evidence>
<sequence>MSLDYDSMKKIGVSRSVNTGGREGESIAPDGSFSVKTSMAKKEGTTTPEMLFAAGFAACFNSAMSFTLTKAGKGDLHRNVTANVDLYAASQTDFNLKVRLVGHIDGVDPQETRKYMEETAKVCPYSKAVAGNIDVEVSAE</sequence>
<reference evidence="5" key="2">
    <citation type="submission" date="2016-11" db="EMBL/GenBank/DDBJ databases">
        <authorList>
            <person name="Papadimitriou K."/>
        </authorList>
    </citation>
    <scope>NUCLEOTIDE SEQUENCE [LARGE SCALE GENOMIC DNA]</scope>
    <source>
        <strain evidence="5">ACA-DC 1533</strain>
    </source>
</reference>
<dbReference type="Proteomes" id="UP000190935">
    <property type="component" value="Chromosome I"/>
</dbReference>
<accession>A0A0R2K5W2</accession>
<dbReference type="SUPFAM" id="SSF82784">
    <property type="entry name" value="OsmC-like"/>
    <property type="match status" value="1"/>
</dbReference>
<evidence type="ECO:0000313" key="5">
    <source>
        <dbReference type="Proteomes" id="UP000190935"/>
    </source>
</evidence>
<dbReference type="InterPro" id="IPR036102">
    <property type="entry name" value="OsmC/Ohrsf"/>
</dbReference>
<dbReference type="PANTHER" id="PTHR33797">
    <property type="entry name" value="ORGANIC HYDROPEROXIDE RESISTANCE PROTEIN-LIKE"/>
    <property type="match status" value="1"/>
</dbReference>
<protein>
    <submittedName>
        <fullName evidence="2">Organic hydroperoxide resistance protein</fullName>
    </submittedName>
</protein>
<comment type="similarity">
    <text evidence="1">Belongs to the OsmC/Ohr family.</text>
</comment>
<dbReference type="EMBL" id="JQBK01000024">
    <property type="protein sequence ID" value="KRN84920.1"/>
    <property type="molecule type" value="Genomic_DNA"/>
</dbReference>
<gene>
    <name evidence="2" type="ORF">IV43_GL001009</name>
    <name evidence="3" type="ORF">LAC1533_2052</name>
</gene>
<dbReference type="Proteomes" id="UP000051491">
    <property type="component" value="Unassembled WGS sequence"/>
</dbReference>
<dbReference type="AlphaFoldDB" id="A0A0R2K5W2"/>
<dbReference type="GeneID" id="95350155"/>
<dbReference type="InterPro" id="IPR019953">
    <property type="entry name" value="OHR"/>
</dbReference>
<dbReference type="OrthoDB" id="9797508at2"/>
<dbReference type="InterPro" id="IPR003718">
    <property type="entry name" value="OsmC/Ohr_fam"/>
</dbReference>